<dbReference type="PROSITE" id="PS51257">
    <property type="entry name" value="PROKAR_LIPOPROTEIN"/>
    <property type="match status" value="1"/>
</dbReference>
<keyword evidence="3" id="KW-1185">Reference proteome</keyword>
<dbReference type="EMBL" id="ALAN01000103">
    <property type="protein sequence ID" value="ETI67175.1"/>
    <property type="molecule type" value="Genomic_DNA"/>
</dbReference>
<reference evidence="2 3" key="1">
    <citation type="journal article" date="2014" name="Environ. Microbiol.">
        <title>The nitrate-ammonifying and nosZ-carrying bacterium Bacillus vireti is a potent source and sink for nitric and nitrous oxide under high nitrate conditions.</title>
        <authorList>
            <person name="Mania D."/>
            <person name="Heylen K."/>
            <person name="van Spanning R.J."/>
            <person name="Frostegard A."/>
        </authorList>
    </citation>
    <scope>NUCLEOTIDE SEQUENCE [LARGE SCALE GENOMIC DNA]</scope>
    <source>
        <strain evidence="2 3">LMG 21834</strain>
    </source>
</reference>
<dbReference type="CDD" id="cd15482">
    <property type="entry name" value="Sialidase_non-viral"/>
    <property type="match status" value="1"/>
</dbReference>
<feature type="signal peptide" evidence="1">
    <location>
        <begin position="1"/>
        <end position="25"/>
    </location>
</feature>
<sequence length="324" mass="35487">MKLQRKLMIAILSGILLIASGCSNKSGDNKKTNQENKAETIKNFEIVEAKSFKVKNIRGIGYPGNDNALYLAANDGLKMYNDGKWTKTTTNQHDYIGFQALESGFLSSGHPQKGTGFSDPLGLVKSTDKGNTLQKLALYGKTNFHFTASSFSGNGLYVISEQPNDALSLGVNYSTDNGGTWKKSAFKDFNADSLGMMAVHPNNGAIMAMSTRSGIYYSTDNGNTMKLITDPIMVTALTFIGDSILFSSVENEKILLKTINPASGEQTSIAFPFLDYDNPITYLTVNPKNTNQMAFTTYKNDLYESSDGGKNWRNLLKDGKKELE</sequence>
<evidence type="ECO:0000256" key="1">
    <source>
        <dbReference type="SAM" id="SignalP"/>
    </source>
</evidence>
<evidence type="ECO:0000313" key="2">
    <source>
        <dbReference type="EMBL" id="ETI67175.1"/>
    </source>
</evidence>
<dbReference type="Gene3D" id="2.130.10.10">
    <property type="entry name" value="YVTN repeat-like/Quinoprotein amine dehydrogenase"/>
    <property type="match status" value="1"/>
</dbReference>
<dbReference type="AlphaFoldDB" id="A0AB94IJG3"/>
<dbReference type="InterPro" id="IPR054817">
    <property type="entry name" value="Glycosyl_F510_1955-like"/>
</dbReference>
<dbReference type="InterPro" id="IPR015943">
    <property type="entry name" value="WD40/YVTN_repeat-like_dom_sf"/>
</dbReference>
<name>A0AB94IJG3_9BACI</name>
<accession>A0AB94IJG3</accession>
<evidence type="ECO:0000313" key="3">
    <source>
        <dbReference type="Proteomes" id="UP000018877"/>
    </source>
</evidence>
<dbReference type="Proteomes" id="UP000018877">
    <property type="component" value="Unassembled WGS sequence"/>
</dbReference>
<feature type="chain" id="PRO_5044503902" evidence="1">
    <location>
        <begin position="26"/>
        <end position="324"/>
    </location>
</feature>
<organism evidence="2 3">
    <name type="scientific">Neobacillus vireti LMG 21834</name>
    <dbReference type="NCBI Taxonomy" id="1131730"/>
    <lineage>
        <taxon>Bacteria</taxon>
        <taxon>Bacillati</taxon>
        <taxon>Bacillota</taxon>
        <taxon>Bacilli</taxon>
        <taxon>Bacillales</taxon>
        <taxon>Bacillaceae</taxon>
        <taxon>Neobacillus</taxon>
    </lineage>
</organism>
<protein>
    <submittedName>
        <fullName evidence="2">BNR repeat domain protein</fullName>
    </submittedName>
</protein>
<dbReference type="SUPFAM" id="SSF110296">
    <property type="entry name" value="Oligoxyloglucan reducing end-specific cellobiohydrolase"/>
    <property type="match status" value="1"/>
</dbReference>
<dbReference type="RefSeq" id="WP_024029947.1">
    <property type="nucleotide sequence ID" value="NZ_ALAN01000103.1"/>
</dbReference>
<gene>
    <name evidence="2" type="ORF">BAVI_18889</name>
</gene>
<keyword evidence="1" id="KW-0732">Signal</keyword>
<proteinExistence type="predicted"/>
<dbReference type="NCBIfam" id="NF045728">
    <property type="entry name" value="glycosyl_F510_1955"/>
    <property type="match status" value="1"/>
</dbReference>
<comment type="caution">
    <text evidence="2">The sequence shown here is derived from an EMBL/GenBank/DDBJ whole genome shotgun (WGS) entry which is preliminary data.</text>
</comment>